<comment type="caution">
    <text evidence="2">The sequence shown here is derived from an EMBL/GenBank/DDBJ whole genome shotgun (WGS) entry which is preliminary data.</text>
</comment>
<sequence length="101" mass="10462">MPLVRLTRTYEALVSIVAADADEAVTATPPAAARTAIAAKALRHHRRRPTAGTDGTVPDTGELPVVMSFSSGEGMGMALVPQGVVRSNRLTVTAPPSAWVA</sequence>
<proteinExistence type="predicted"/>
<evidence type="ECO:0000313" key="2">
    <source>
        <dbReference type="EMBL" id="GID67824.1"/>
    </source>
</evidence>
<dbReference type="EMBL" id="BOMH01000041">
    <property type="protein sequence ID" value="GID67824.1"/>
    <property type="molecule type" value="Genomic_DNA"/>
</dbReference>
<reference evidence="2" key="1">
    <citation type="submission" date="2021-01" db="EMBL/GenBank/DDBJ databases">
        <title>Whole genome shotgun sequence of Actinoplanes cyaneus NBRC 14990.</title>
        <authorList>
            <person name="Komaki H."/>
            <person name="Tamura T."/>
        </authorList>
    </citation>
    <scope>NUCLEOTIDE SEQUENCE</scope>
    <source>
        <strain evidence="2">NBRC 14990</strain>
    </source>
</reference>
<name>A0A919ILC0_9ACTN</name>
<protein>
    <submittedName>
        <fullName evidence="2">Uncharacterized protein</fullName>
    </submittedName>
</protein>
<accession>A0A919ILC0</accession>
<dbReference type="Proteomes" id="UP000619479">
    <property type="component" value="Unassembled WGS sequence"/>
</dbReference>
<gene>
    <name evidence="2" type="ORF">Acy02nite_57050</name>
</gene>
<dbReference type="AlphaFoldDB" id="A0A919ILC0"/>
<organism evidence="2 3">
    <name type="scientific">Actinoplanes cyaneus</name>
    <dbReference type="NCBI Taxonomy" id="52696"/>
    <lineage>
        <taxon>Bacteria</taxon>
        <taxon>Bacillati</taxon>
        <taxon>Actinomycetota</taxon>
        <taxon>Actinomycetes</taxon>
        <taxon>Micromonosporales</taxon>
        <taxon>Micromonosporaceae</taxon>
        <taxon>Actinoplanes</taxon>
    </lineage>
</organism>
<feature type="region of interest" description="Disordered" evidence="1">
    <location>
        <begin position="41"/>
        <end position="65"/>
    </location>
</feature>
<evidence type="ECO:0000256" key="1">
    <source>
        <dbReference type="SAM" id="MobiDB-lite"/>
    </source>
</evidence>
<evidence type="ECO:0000313" key="3">
    <source>
        <dbReference type="Proteomes" id="UP000619479"/>
    </source>
</evidence>
<keyword evidence="3" id="KW-1185">Reference proteome</keyword>